<dbReference type="STRING" id="13706.A0A1X2H538"/>
<evidence type="ECO:0000313" key="8">
    <source>
        <dbReference type="EMBL" id="ORY93524.1"/>
    </source>
</evidence>
<comment type="caution">
    <text evidence="8">The sequence shown here is derived from an EMBL/GenBank/DDBJ whole genome shotgun (WGS) entry which is preliminary data.</text>
</comment>
<evidence type="ECO:0000256" key="2">
    <source>
        <dbReference type="ARBA" id="ARBA00022692"/>
    </source>
</evidence>
<protein>
    <recommendedName>
        <fullName evidence="10">Cytochrome c oxidase polypeptide VIIA</fullName>
    </recommendedName>
</protein>
<evidence type="ECO:0000256" key="6">
    <source>
        <dbReference type="ARBA" id="ARBA00023136"/>
    </source>
</evidence>
<reference evidence="8 9" key="1">
    <citation type="submission" date="2016-07" db="EMBL/GenBank/DDBJ databases">
        <title>Pervasive Adenine N6-methylation of Active Genes in Fungi.</title>
        <authorList>
            <consortium name="DOE Joint Genome Institute"/>
            <person name="Mondo S.J."/>
            <person name="Dannebaum R.O."/>
            <person name="Kuo R.C."/>
            <person name="Labutti K."/>
            <person name="Haridas S."/>
            <person name="Kuo A."/>
            <person name="Salamov A."/>
            <person name="Ahrendt S.R."/>
            <person name="Lipzen A."/>
            <person name="Sullivan W."/>
            <person name="Andreopoulos W.B."/>
            <person name="Clum A."/>
            <person name="Lindquist E."/>
            <person name="Daum C."/>
            <person name="Ramamoorthy G.K."/>
            <person name="Gryganskyi A."/>
            <person name="Culley D."/>
            <person name="Magnuson J.K."/>
            <person name="James T.Y."/>
            <person name="O'Malley M.A."/>
            <person name="Stajich J.E."/>
            <person name="Spatafora J.W."/>
            <person name="Visel A."/>
            <person name="Grigoriev I.V."/>
        </authorList>
    </citation>
    <scope>NUCLEOTIDE SEQUENCE [LARGE SCALE GENOMIC DNA]</scope>
    <source>
        <strain evidence="8 9">NRRL 2496</strain>
    </source>
</reference>
<evidence type="ECO:0000256" key="5">
    <source>
        <dbReference type="ARBA" id="ARBA00023128"/>
    </source>
</evidence>
<dbReference type="CDD" id="cd22888">
    <property type="entry name" value="CcO_VIIa_fungal"/>
    <property type="match status" value="1"/>
</dbReference>
<proteinExistence type="predicted"/>
<dbReference type="FunCoup" id="A0A1X2H538">
    <property type="interactions" value="97"/>
</dbReference>
<evidence type="ECO:0000313" key="9">
    <source>
        <dbReference type="Proteomes" id="UP000242180"/>
    </source>
</evidence>
<evidence type="ECO:0000256" key="3">
    <source>
        <dbReference type="ARBA" id="ARBA00022792"/>
    </source>
</evidence>
<dbReference type="PANTHER" id="PTHR28264:SF1">
    <property type="entry name" value="CYTOCHROME C OXIDASE SUBUNIT 6C"/>
    <property type="match status" value="1"/>
</dbReference>
<dbReference type="PANTHER" id="PTHR28264">
    <property type="entry name" value="CYTOCHROME C OXIDASE SUBUNIT 7A"/>
    <property type="match status" value="1"/>
</dbReference>
<keyword evidence="3" id="KW-0999">Mitochondrion inner membrane</keyword>
<name>A0A1X2H538_SYNRA</name>
<dbReference type="InParanoid" id="A0A1X2H538"/>
<sequence length="56" mass="6268">MIQPIVGKFRKALVRDIAIALTLGAVAGATFWRAWHIPNVRARDAYYAKLEANKSK</sequence>
<feature type="transmembrane region" description="Helical" evidence="7">
    <location>
        <begin position="12"/>
        <end position="35"/>
    </location>
</feature>
<accession>A0A1X2H538</accession>
<dbReference type="Proteomes" id="UP000242180">
    <property type="component" value="Unassembled WGS sequence"/>
</dbReference>
<keyword evidence="4 7" id="KW-1133">Transmembrane helix</keyword>
<organism evidence="8 9">
    <name type="scientific">Syncephalastrum racemosum</name>
    <name type="common">Filamentous fungus</name>
    <dbReference type="NCBI Taxonomy" id="13706"/>
    <lineage>
        <taxon>Eukaryota</taxon>
        <taxon>Fungi</taxon>
        <taxon>Fungi incertae sedis</taxon>
        <taxon>Mucoromycota</taxon>
        <taxon>Mucoromycotina</taxon>
        <taxon>Mucoromycetes</taxon>
        <taxon>Mucorales</taxon>
        <taxon>Syncephalastraceae</taxon>
        <taxon>Syncephalastrum</taxon>
    </lineage>
</organism>
<dbReference type="EMBL" id="MCGN01000009">
    <property type="protein sequence ID" value="ORY93524.1"/>
    <property type="molecule type" value="Genomic_DNA"/>
</dbReference>
<keyword evidence="2 7" id="KW-0812">Transmembrane</keyword>
<evidence type="ECO:0000256" key="7">
    <source>
        <dbReference type="SAM" id="Phobius"/>
    </source>
</evidence>
<dbReference type="OrthoDB" id="2317211at2759"/>
<dbReference type="GO" id="GO:0005743">
    <property type="term" value="C:mitochondrial inner membrane"/>
    <property type="evidence" value="ECO:0007669"/>
    <property type="project" value="UniProtKB-SubCell"/>
</dbReference>
<evidence type="ECO:0000256" key="4">
    <source>
        <dbReference type="ARBA" id="ARBA00022989"/>
    </source>
</evidence>
<dbReference type="AlphaFoldDB" id="A0A1X2H538"/>
<keyword evidence="9" id="KW-1185">Reference proteome</keyword>
<dbReference type="GO" id="GO:0006123">
    <property type="term" value="P:mitochondrial electron transport, cytochrome c to oxygen"/>
    <property type="evidence" value="ECO:0007669"/>
    <property type="project" value="TreeGrafter"/>
</dbReference>
<dbReference type="GO" id="GO:0004129">
    <property type="term" value="F:cytochrome-c oxidase activity"/>
    <property type="evidence" value="ECO:0007669"/>
    <property type="project" value="TreeGrafter"/>
</dbReference>
<gene>
    <name evidence="8" type="ORF">BCR43DRAFT_462599</name>
</gene>
<evidence type="ECO:0000256" key="1">
    <source>
        <dbReference type="ARBA" id="ARBA00004273"/>
    </source>
</evidence>
<keyword evidence="5" id="KW-0496">Mitochondrion</keyword>
<keyword evidence="6 7" id="KW-0472">Membrane</keyword>
<comment type="subcellular location">
    <subcellularLocation>
        <location evidence="1">Mitochondrion inner membrane</location>
    </subcellularLocation>
</comment>
<evidence type="ECO:0008006" key="10">
    <source>
        <dbReference type="Google" id="ProtNLM"/>
    </source>
</evidence>